<comment type="caution">
    <text evidence="1">The sequence shown here is derived from an EMBL/GenBank/DDBJ whole genome shotgun (WGS) entry which is preliminary data.</text>
</comment>
<dbReference type="PATRIC" id="fig|419005.5.peg.1510"/>
<protein>
    <submittedName>
        <fullName evidence="1">Uncharacterized protein</fullName>
    </submittedName>
</protein>
<accession>A0A134BBM0</accession>
<evidence type="ECO:0000313" key="1">
    <source>
        <dbReference type="EMBL" id="KXB77336.1"/>
    </source>
</evidence>
<name>A0A134BBM0_9BACT</name>
<sequence>MNLDTIKIKLYHKRVHKKGLNSNLFLHILMLITLKKYIKIKV</sequence>
<organism evidence="1">
    <name type="scientific">Prevotella amnii</name>
    <dbReference type="NCBI Taxonomy" id="419005"/>
    <lineage>
        <taxon>Bacteria</taxon>
        <taxon>Pseudomonadati</taxon>
        <taxon>Bacteroidota</taxon>
        <taxon>Bacteroidia</taxon>
        <taxon>Bacteroidales</taxon>
        <taxon>Prevotellaceae</taxon>
        <taxon>Prevotella</taxon>
    </lineage>
</organism>
<gene>
    <name evidence="1" type="ORF">HMPREF1860_01506</name>
</gene>
<dbReference type="EMBL" id="LSDL01000074">
    <property type="protein sequence ID" value="KXB77336.1"/>
    <property type="molecule type" value="Genomic_DNA"/>
</dbReference>
<dbReference type="AlphaFoldDB" id="A0A134BBM0"/>
<proteinExistence type="predicted"/>
<evidence type="ECO:0000313" key="2">
    <source>
        <dbReference type="Proteomes" id="UP000070531"/>
    </source>
</evidence>
<dbReference type="Proteomes" id="UP000070531">
    <property type="component" value="Unassembled WGS sequence"/>
</dbReference>
<reference evidence="1 2" key="1">
    <citation type="submission" date="2016-01" db="EMBL/GenBank/DDBJ databases">
        <authorList>
            <person name="Oliw E.H."/>
        </authorList>
    </citation>
    <scope>NUCLEOTIDE SEQUENCE [LARGE SCALE GENOMIC DNA]</scope>
    <source>
        <strain evidence="1 2">DNF00307</strain>
    </source>
</reference>